<keyword evidence="3" id="KW-1185">Reference proteome</keyword>
<dbReference type="OrthoDB" id="10644236at2759"/>
<evidence type="ECO:0000313" key="3">
    <source>
        <dbReference type="Proteomes" id="UP000886520"/>
    </source>
</evidence>
<dbReference type="Proteomes" id="UP000886520">
    <property type="component" value="Chromosome 6"/>
</dbReference>
<dbReference type="AlphaFoldDB" id="A0A9D4ZMP7"/>
<gene>
    <name evidence="2" type="ORF">GOP47_0006071</name>
</gene>
<feature type="region of interest" description="Disordered" evidence="1">
    <location>
        <begin position="1"/>
        <end position="30"/>
    </location>
</feature>
<comment type="caution">
    <text evidence="2">The sequence shown here is derived from an EMBL/GenBank/DDBJ whole genome shotgun (WGS) entry which is preliminary data.</text>
</comment>
<dbReference type="EMBL" id="JABFUD020000006">
    <property type="protein sequence ID" value="KAI5078400.1"/>
    <property type="molecule type" value="Genomic_DNA"/>
</dbReference>
<sequence length="266" mass="31440">MVLSDMGLHGGNVKIQRDEKRSTAEKDVPCKPSIGGVKARRFLSKPQGTRDPKLTKHGKIYNTSYVSKVEYQSWKKLHIAVKDHEPTTRNGKAEVWRSIDILFLMCDKDDWSQGDMNKFKENLNLLKKSFKTAWTDTQITHYMHIIFNHLPYFIQKYGNPAIWNTQGMEKSHYMARNAYFRHTRHGGSRIKANSLRELFEWFYRRIIHRMQAKEVLANSATAQAIRHLQQQKAKRSMAYNNSGARESQRRWRETMVYVNHKWRKIL</sequence>
<protein>
    <submittedName>
        <fullName evidence="2">Uncharacterized protein</fullName>
    </submittedName>
</protein>
<evidence type="ECO:0000256" key="1">
    <source>
        <dbReference type="SAM" id="MobiDB-lite"/>
    </source>
</evidence>
<organism evidence="2 3">
    <name type="scientific">Adiantum capillus-veneris</name>
    <name type="common">Maidenhair fern</name>
    <dbReference type="NCBI Taxonomy" id="13818"/>
    <lineage>
        <taxon>Eukaryota</taxon>
        <taxon>Viridiplantae</taxon>
        <taxon>Streptophyta</taxon>
        <taxon>Embryophyta</taxon>
        <taxon>Tracheophyta</taxon>
        <taxon>Polypodiopsida</taxon>
        <taxon>Polypodiidae</taxon>
        <taxon>Polypodiales</taxon>
        <taxon>Pteridineae</taxon>
        <taxon>Pteridaceae</taxon>
        <taxon>Vittarioideae</taxon>
        <taxon>Adiantum</taxon>
    </lineage>
</organism>
<feature type="compositionally biased region" description="Basic and acidic residues" evidence="1">
    <location>
        <begin position="15"/>
        <end position="29"/>
    </location>
</feature>
<name>A0A9D4ZMP7_ADICA</name>
<accession>A0A9D4ZMP7</accession>
<proteinExistence type="predicted"/>
<evidence type="ECO:0000313" key="2">
    <source>
        <dbReference type="EMBL" id="KAI5078400.1"/>
    </source>
</evidence>
<reference evidence="2" key="1">
    <citation type="submission" date="2021-01" db="EMBL/GenBank/DDBJ databases">
        <title>Adiantum capillus-veneris genome.</title>
        <authorList>
            <person name="Fang Y."/>
            <person name="Liao Q."/>
        </authorList>
    </citation>
    <scope>NUCLEOTIDE SEQUENCE</scope>
    <source>
        <strain evidence="2">H3</strain>
        <tissue evidence="2">Leaf</tissue>
    </source>
</reference>